<dbReference type="RefSeq" id="WP_203387043.1">
    <property type="nucleotide sequence ID" value="NZ_CP064781.1"/>
</dbReference>
<dbReference type="AlphaFoldDB" id="A0A974PYL0"/>
<dbReference type="Pfam" id="PF12261">
    <property type="entry name" value="T_hemolysin"/>
    <property type="match status" value="1"/>
</dbReference>
<evidence type="ECO:0000313" key="2">
    <source>
        <dbReference type="Proteomes" id="UP000663444"/>
    </source>
</evidence>
<organism evidence="1 2">
    <name type="scientific">Azospira restricta</name>
    <dbReference type="NCBI Taxonomy" id="404405"/>
    <lineage>
        <taxon>Bacteria</taxon>
        <taxon>Pseudomonadati</taxon>
        <taxon>Pseudomonadota</taxon>
        <taxon>Betaproteobacteria</taxon>
        <taxon>Rhodocyclales</taxon>
        <taxon>Rhodocyclaceae</taxon>
        <taxon>Azospira</taxon>
    </lineage>
</organism>
<dbReference type="EMBL" id="CP064781">
    <property type="protein sequence ID" value="QRJ63516.1"/>
    <property type="molecule type" value="Genomic_DNA"/>
</dbReference>
<dbReference type="KEGG" id="ares:IWH25_17520"/>
<protein>
    <submittedName>
        <fullName evidence="1">Thermostable hemolysin</fullName>
    </submittedName>
</protein>
<gene>
    <name evidence="1" type="ORF">IWH25_17520</name>
</gene>
<dbReference type="InterPro" id="IPR022050">
    <property type="entry name" value="T_hemolysin"/>
</dbReference>
<dbReference type="InterPro" id="IPR016181">
    <property type="entry name" value="Acyl_CoA_acyltransferase"/>
</dbReference>
<reference evidence="1" key="1">
    <citation type="submission" date="2020-11" db="EMBL/GenBank/DDBJ databases">
        <title>Azospira restricta DSM 18626 genome sequence.</title>
        <authorList>
            <person name="Moe W.M."/>
        </authorList>
    </citation>
    <scope>NUCLEOTIDE SEQUENCE</scope>
    <source>
        <strain evidence="1">DSM 18626</strain>
    </source>
</reference>
<sequence>MPTAKRTVFDYQPPAVTTTHTVAGSPRRQEAEDFVRAVFARRYGAQVPVFAPNLTLFEQNDRVVAATGWRPAGDGRLFLERYLDQPIEAAMAQLAGQPVQRERIVEVGNLAAEKAGSSIHVILTLARHFDRLGHDWVVFTATRELIGIFTRLGLPLLALAPADPARLGDEAAAWGSYYDTQPIVVAGRIRLGLGRSAKSTEAQA</sequence>
<proteinExistence type="predicted"/>
<keyword evidence="2" id="KW-1185">Reference proteome</keyword>
<accession>A0A974PYL0</accession>
<dbReference type="Proteomes" id="UP000663444">
    <property type="component" value="Chromosome"/>
</dbReference>
<dbReference type="SUPFAM" id="SSF55729">
    <property type="entry name" value="Acyl-CoA N-acyltransferases (Nat)"/>
    <property type="match status" value="1"/>
</dbReference>
<evidence type="ECO:0000313" key="1">
    <source>
        <dbReference type="EMBL" id="QRJ63516.1"/>
    </source>
</evidence>
<name>A0A974PYL0_9RHOO</name>